<dbReference type="SUPFAM" id="SSF55298">
    <property type="entry name" value="YjgF-like"/>
    <property type="match status" value="1"/>
</dbReference>
<dbReference type="InterPro" id="IPR006175">
    <property type="entry name" value="YjgF/YER057c/UK114"/>
</dbReference>
<dbReference type="Proteomes" id="UP001143328">
    <property type="component" value="Unassembled WGS sequence"/>
</dbReference>
<accession>A0A9W6K7T1</accession>
<dbReference type="GO" id="GO:0005829">
    <property type="term" value="C:cytosol"/>
    <property type="evidence" value="ECO:0007669"/>
    <property type="project" value="TreeGrafter"/>
</dbReference>
<keyword evidence="3" id="KW-1185">Reference proteome</keyword>
<dbReference type="Pfam" id="PF01042">
    <property type="entry name" value="Ribonuc_L-PSP"/>
    <property type="match status" value="1"/>
</dbReference>
<dbReference type="Gene3D" id="3.30.1330.40">
    <property type="entry name" value="RutC-like"/>
    <property type="match status" value="1"/>
</dbReference>
<protein>
    <submittedName>
        <fullName evidence="2">Uncharacterized protein</fullName>
    </submittedName>
</protein>
<dbReference type="InterPro" id="IPR038743">
    <property type="entry name" value="YjgH-like"/>
</dbReference>
<reference evidence="2" key="1">
    <citation type="journal article" date="2014" name="Int. J. Syst. Evol. Microbiol.">
        <title>Complete genome sequence of Corynebacterium casei LMG S-19264T (=DSM 44701T), isolated from a smear-ripened cheese.</title>
        <authorList>
            <consortium name="US DOE Joint Genome Institute (JGI-PGF)"/>
            <person name="Walter F."/>
            <person name="Albersmeier A."/>
            <person name="Kalinowski J."/>
            <person name="Ruckert C."/>
        </authorList>
    </citation>
    <scope>NUCLEOTIDE SEQUENCE</scope>
    <source>
        <strain evidence="2">VKM B-2935</strain>
    </source>
</reference>
<dbReference type="GO" id="GO:0019239">
    <property type="term" value="F:deaminase activity"/>
    <property type="evidence" value="ECO:0007669"/>
    <property type="project" value="TreeGrafter"/>
</dbReference>
<reference evidence="2" key="2">
    <citation type="submission" date="2023-01" db="EMBL/GenBank/DDBJ databases">
        <authorList>
            <person name="Sun Q."/>
            <person name="Evtushenko L."/>
        </authorList>
    </citation>
    <scope>NUCLEOTIDE SEQUENCE</scope>
    <source>
        <strain evidence="2">VKM B-2935</strain>
    </source>
</reference>
<comment type="similarity">
    <text evidence="1">Belongs to the RutC family.</text>
</comment>
<gene>
    <name evidence="2" type="ORF">GCM10017655_15850</name>
</gene>
<evidence type="ECO:0000313" key="3">
    <source>
        <dbReference type="Proteomes" id="UP001143328"/>
    </source>
</evidence>
<evidence type="ECO:0000256" key="1">
    <source>
        <dbReference type="ARBA" id="ARBA00010552"/>
    </source>
</evidence>
<dbReference type="PANTHER" id="PTHR11803:SF58">
    <property type="entry name" value="PROTEIN HMF1-RELATED"/>
    <property type="match status" value="1"/>
</dbReference>
<dbReference type="InterPro" id="IPR035959">
    <property type="entry name" value="RutC-like_sf"/>
</dbReference>
<comment type="caution">
    <text evidence="2">The sequence shown here is derived from an EMBL/GenBank/DDBJ whole genome shotgun (WGS) entry which is preliminary data.</text>
</comment>
<dbReference type="CDD" id="cd02198">
    <property type="entry name" value="YjgH_like"/>
    <property type="match status" value="1"/>
</dbReference>
<dbReference type="AlphaFoldDB" id="A0A9W6K7T1"/>
<organism evidence="2 3">
    <name type="scientific">Pseudomonas turukhanskensis</name>
    <dbReference type="NCBI Taxonomy" id="1806536"/>
    <lineage>
        <taxon>Bacteria</taxon>
        <taxon>Pseudomonadati</taxon>
        <taxon>Pseudomonadota</taxon>
        <taxon>Gammaproteobacteria</taxon>
        <taxon>Pseudomonadales</taxon>
        <taxon>Pseudomonadaceae</taxon>
        <taxon>Pseudomonas</taxon>
    </lineage>
</organism>
<sequence>MSDRELIIPESMALIPERIGYVPAVKVGGTLFCSGQIGRTADLVIIEEPEAQFVAAWENMRDVLHAGGCTFEDVVDMTTYHVDLATHLDLYREVRDRFFPRGTAAWTCIGVAALAHPALLLEIKCVAVQRQHG</sequence>
<dbReference type="RefSeq" id="WP_271194731.1">
    <property type="nucleotide sequence ID" value="NZ_BSFN01000003.1"/>
</dbReference>
<name>A0A9W6K7T1_9PSED</name>
<dbReference type="EMBL" id="BSFN01000003">
    <property type="protein sequence ID" value="GLK88523.1"/>
    <property type="molecule type" value="Genomic_DNA"/>
</dbReference>
<evidence type="ECO:0000313" key="2">
    <source>
        <dbReference type="EMBL" id="GLK88523.1"/>
    </source>
</evidence>
<proteinExistence type="inferred from homology"/>
<dbReference type="PANTHER" id="PTHR11803">
    <property type="entry name" value="2-IMINOBUTANOATE/2-IMINOPROPANOATE DEAMINASE RIDA"/>
    <property type="match status" value="1"/>
</dbReference>